<dbReference type="EMBL" id="ML991852">
    <property type="protein sequence ID" value="KAF2229859.1"/>
    <property type="molecule type" value="Genomic_DNA"/>
</dbReference>
<evidence type="ECO:0000313" key="3">
    <source>
        <dbReference type="EMBL" id="KAF2229859.1"/>
    </source>
</evidence>
<sequence>MTTRYTDEEWTLIVRDAEARVNVPRQRFPYPGISRREFARLFDHTLLKPEASPKQIDQHCSEARQWGFSTVTVRAFYARRAIANLRGSAIRVASVVGFHARDEEQDLFKSLKEAHRAYAAGACEISLLLSSPLLHTQHYDAIYAVLAVLRSLCPRPVVLKLVLDTATLREADVVAACVLARASRFDMVEASGVAFDGREAVQASEYDIRLVKGCAVAAEEEELDWRGLDERKRRLGPGCEMGGGGSGGGHQRSDSGESHGSSSTSEQDEVGDGGYGLGGNDDWGLGQAFIHRVRHASQRASLQYRQKASSRTRPTDVKASGAIRNLGDAVRCLEAGATRLGTSSAVAIMKEAQERVDRVGDVDTWVKRGLERDMGWRNSRMTRYGANTPVDTREPALARRSSAGWYTDF</sequence>
<organism evidence="3 4">
    <name type="scientific">Viridothelium virens</name>
    <name type="common">Speckled blister lichen</name>
    <name type="synonym">Trypethelium virens</name>
    <dbReference type="NCBI Taxonomy" id="1048519"/>
    <lineage>
        <taxon>Eukaryota</taxon>
        <taxon>Fungi</taxon>
        <taxon>Dikarya</taxon>
        <taxon>Ascomycota</taxon>
        <taxon>Pezizomycotina</taxon>
        <taxon>Dothideomycetes</taxon>
        <taxon>Dothideomycetes incertae sedis</taxon>
        <taxon>Trypetheliales</taxon>
        <taxon>Trypetheliaceae</taxon>
        <taxon>Viridothelium</taxon>
    </lineage>
</organism>
<keyword evidence="4" id="KW-1185">Reference proteome</keyword>
<feature type="compositionally biased region" description="Gly residues" evidence="2">
    <location>
        <begin position="239"/>
        <end position="250"/>
    </location>
</feature>
<dbReference type="InterPro" id="IPR013785">
    <property type="entry name" value="Aldolase_TIM"/>
</dbReference>
<dbReference type="InterPro" id="IPR011343">
    <property type="entry name" value="DeoC"/>
</dbReference>
<dbReference type="Proteomes" id="UP000800092">
    <property type="component" value="Unassembled WGS sequence"/>
</dbReference>
<dbReference type="SMART" id="SM01133">
    <property type="entry name" value="DeoC"/>
    <property type="match status" value="1"/>
</dbReference>
<keyword evidence="1" id="KW-0963">Cytoplasm</keyword>
<evidence type="ECO:0000313" key="4">
    <source>
        <dbReference type="Proteomes" id="UP000800092"/>
    </source>
</evidence>
<dbReference type="SUPFAM" id="SSF51569">
    <property type="entry name" value="Aldolase"/>
    <property type="match status" value="1"/>
</dbReference>
<reference evidence="3" key="1">
    <citation type="journal article" date="2020" name="Stud. Mycol.">
        <title>101 Dothideomycetes genomes: a test case for predicting lifestyles and emergence of pathogens.</title>
        <authorList>
            <person name="Haridas S."/>
            <person name="Albert R."/>
            <person name="Binder M."/>
            <person name="Bloem J."/>
            <person name="Labutti K."/>
            <person name="Salamov A."/>
            <person name="Andreopoulos B."/>
            <person name="Baker S."/>
            <person name="Barry K."/>
            <person name="Bills G."/>
            <person name="Bluhm B."/>
            <person name="Cannon C."/>
            <person name="Castanera R."/>
            <person name="Culley D."/>
            <person name="Daum C."/>
            <person name="Ezra D."/>
            <person name="Gonzalez J."/>
            <person name="Henrissat B."/>
            <person name="Kuo A."/>
            <person name="Liang C."/>
            <person name="Lipzen A."/>
            <person name="Lutzoni F."/>
            <person name="Magnuson J."/>
            <person name="Mondo S."/>
            <person name="Nolan M."/>
            <person name="Ohm R."/>
            <person name="Pangilinan J."/>
            <person name="Park H.-J."/>
            <person name="Ramirez L."/>
            <person name="Alfaro M."/>
            <person name="Sun H."/>
            <person name="Tritt A."/>
            <person name="Yoshinaga Y."/>
            <person name="Zwiers L.-H."/>
            <person name="Turgeon B."/>
            <person name="Goodwin S."/>
            <person name="Spatafora J."/>
            <person name="Crous P."/>
            <person name="Grigoriev I."/>
        </authorList>
    </citation>
    <scope>NUCLEOTIDE SEQUENCE</scope>
    <source>
        <strain evidence="3">Tuck. ex Michener</strain>
    </source>
</reference>
<feature type="region of interest" description="Disordered" evidence="2">
    <location>
        <begin position="234"/>
        <end position="277"/>
    </location>
</feature>
<accession>A0A6A6GW89</accession>
<protein>
    <submittedName>
        <fullName evidence="3">Aldolase</fullName>
    </submittedName>
</protein>
<dbReference type="InterPro" id="IPR002915">
    <property type="entry name" value="DeoC/FbaB/LacD_aldolase"/>
</dbReference>
<dbReference type="Gene3D" id="3.20.20.70">
    <property type="entry name" value="Aldolase class I"/>
    <property type="match status" value="2"/>
</dbReference>
<dbReference type="UniPathway" id="UPA00002">
    <property type="reaction ID" value="UER00468"/>
</dbReference>
<dbReference type="PANTHER" id="PTHR10889">
    <property type="entry name" value="DEOXYRIBOSE-PHOSPHATE ALDOLASE"/>
    <property type="match status" value="1"/>
</dbReference>
<gene>
    <name evidence="3" type="ORF">EV356DRAFT_510050</name>
</gene>
<dbReference type="GO" id="GO:0004139">
    <property type="term" value="F:deoxyribose-phosphate aldolase activity"/>
    <property type="evidence" value="ECO:0007669"/>
    <property type="project" value="InterPro"/>
</dbReference>
<dbReference type="GO" id="GO:0016052">
    <property type="term" value="P:carbohydrate catabolic process"/>
    <property type="evidence" value="ECO:0007669"/>
    <property type="project" value="TreeGrafter"/>
</dbReference>
<dbReference type="PANTHER" id="PTHR10889:SF1">
    <property type="entry name" value="DEOXYRIBOSE-PHOSPHATE ALDOLASE"/>
    <property type="match status" value="1"/>
</dbReference>
<name>A0A6A6GW89_VIRVR</name>
<dbReference type="OrthoDB" id="70823at2759"/>
<proteinExistence type="predicted"/>
<dbReference type="GO" id="GO:0046386">
    <property type="term" value="P:deoxyribose phosphate catabolic process"/>
    <property type="evidence" value="ECO:0007669"/>
    <property type="project" value="UniProtKB-UniPathway"/>
</dbReference>
<dbReference type="GO" id="GO:0005737">
    <property type="term" value="C:cytoplasm"/>
    <property type="evidence" value="ECO:0007669"/>
    <property type="project" value="InterPro"/>
</dbReference>
<evidence type="ECO:0000256" key="2">
    <source>
        <dbReference type="SAM" id="MobiDB-lite"/>
    </source>
</evidence>
<dbReference type="AlphaFoldDB" id="A0A6A6GW89"/>
<evidence type="ECO:0000256" key="1">
    <source>
        <dbReference type="ARBA" id="ARBA00022490"/>
    </source>
</evidence>
<dbReference type="GO" id="GO:0009264">
    <property type="term" value="P:deoxyribonucleotide catabolic process"/>
    <property type="evidence" value="ECO:0007669"/>
    <property type="project" value="InterPro"/>
</dbReference>